<sequence>MINNTIESPVSRRQFVKRISALAGFTAINSMLGCSIRKSELPVFISCASNRQNEHFVVAFTQAGILSQTKIPVRGHDCIPMTSKANQAVVIGRRPDTFAAVIDIAEGKIIRTFASEAKHHFYGHGRLICDDQYLVTTENAYEAGDGYLVVRDTESLKVLNRCKSGGIGPHDIAVLPNSQNQAGAINALKLVVANGGILTHPDYPRIKLNIDSMQSNISIVNLFNGEIENHIDAPNKAVSLRHVDVNENQQIVVAGQHQHKHHGNTPLVFSAIPNDEYLQPFDLPSSTWQSMKGYTASAKVSSTSAFVSSPRGHKLYVFDLASNALAQTIHMRDVAGLINTNKSVYATSGKGKVLSGIHQGRKPKTMLIGEQLMFDNHAAVSKLTI</sequence>
<dbReference type="InterPro" id="IPR015943">
    <property type="entry name" value="WD40/YVTN_repeat-like_dom_sf"/>
</dbReference>
<name>A0AA37SVI9_9ALTE</name>
<evidence type="ECO:0000313" key="2">
    <source>
        <dbReference type="Proteomes" id="UP001156601"/>
    </source>
</evidence>
<keyword evidence="2" id="KW-1185">Reference proteome</keyword>
<proteinExistence type="predicted"/>
<protein>
    <recommendedName>
        <fullName evidence="3">DUF1513 domain-containing protein</fullName>
    </recommendedName>
</protein>
<comment type="caution">
    <text evidence="1">The sequence shown here is derived from an EMBL/GenBank/DDBJ whole genome shotgun (WGS) entry which is preliminary data.</text>
</comment>
<dbReference type="PIRSF" id="PIRSF028101">
    <property type="entry name" value="UCP028101"/>
    <property type="match status" value="1"/>
</dbReference>
<evidence type="ECO:0000313" key="1">
    <source>
        <dbReference type="EMBL" id="GLR69922.1"/>
    </source>
</evidence>
<dbReference type="InterPro" id="IPR008311">
    <property type="entry name" value="UCP028101"/>
</dbReference>
<evidence type="ECO:0008006" key="3">
    <source>
        <dbReference type="Google" id="ProtNLM"/>
    </source>
</evidence>
<dbReference type="RefSeq" id="WP_284216229.1">
    <property type="nucleotide sequence ID" value="NZ_BSOT01000005.1"/>
</dbReference>
<dbReference type="EMBL" id="BSOT01000005">
    <property type="protein sequence ID" value="GLR69922.1"/>
    <property type="molecule type" value="Genomic_DNA"/>
</dbReference>
<dbReference type="Proteomes" id="UP001156601">
    <property type="component" value="Unassembled WGS sequence"/>
</dbReference>
<dbReference type="SUPFAM" id="SSF50969">
    <property type="entry name" value="YVTN repeat-like/Quinoprotein amine dehydrogenase"/>
    <property type="match status" value="1"/>
</dbReference>
<dbReference type="Pfam" id="PF07433">
    <property type="entry name" value="DUF1513"/>
    <property type="match status" value="1"/>
</dbReference>
<dbReference type="AlphaFoldDB" id="A0AA37SVI9"/>
<reference evidence="1" key="1">
    <citation type="journal article" date="2014" name="Int. J. Syst. Evol. Microbiol.">
        <title>Complete genome sequence of Corynebacterium casei LMG S-19264T (=DSM 44701T), isolated from a smear-ripened cheese.</title>
        <authorList>
            <consortium name="US DOE Joint Genome Institute (JGI-PGF)"/>
            <person name="Walter F."/>
            <person name="Albersmeier A."/>
            <person name="Kalinowski J."/>
            <person name="Ruckert C."/>
        </authorList>
    </citation>
    <scope>NUCLEOTIDE SEQUENCE</scope>
    <source>
        <strain evidence="1">NBRC 110023</strain>
    </source>
</reference>
<reference evidence="1" key="2">
    <citation type="submission" date="2023-01" db="EMBL/GenBank/DDBJ databases">
        <title>Draft genome sequence of Agaribacter marinus strain NBRC 110023.</title>
        <authorList>
            <person name="Sun Q."/>
            <person name="Mori K."/>
        </authorList>
    </citation>
    <scope>NUCLEOTIDE SEQUENCE</scope>
    <source>
        <strain evidence="1">NBRC 110023</strain>
    </source>
</reference>
<gene>
    <name evidence="1" type="ORF">GCM10007852_08300</name>
</gene>
<dbReference type="Gene3D" id="2.130.10.10">
    <property type="entry name" value="YVTN repeat-like/Quinoprotein amine dehydrogenase"/>
    <property type="match status" value="1"/>
</dbReference>
<organism evidence="1 2">
    <name type="scientific">Agaribacter marinus</name>
    <dbReference type="NCBI Taxonomy" id="1431249"/>
    <lineage>
        <taxon>Bacteria</taxon>
        <taxon>Pseudomonadati</taxon>
        <taxon>Pseudomonadota</taxon>
        <taxon>Gammaproteobacteria</taxon>
        <taxon>Alteromonadales</taxon>
        <taxon>Alteromonadaceae</taxon>
        <taxon>Agaribacter</taxon>
    </lineage>
</organism>
<dbReference type="InterPro" id="IPR011044">
    <property type="entry name" value="Quino_amine_DH_bsu"/>
</dbReference>
<accession>A0AA37SVI9</accession>